<dbReference type="eggNOG" id="KOG1836">
    <property type="taxonomic scope" value="Eukaryota"/>
</dbReference>
<dbReference type="GO" id="GO:0007411">
    <property type="term" value="P:axon guidance"/>
    <property type="evidence" value="ECO:0007669"/>
    <property type="project" value="TreeGrafter"/>
</dbReference>
<dbReference type="PANTHER" id="PTHR10574">
    <property type="entry name" value="NETRIN/LAMININ-RELATED"/>
    <property type="match status" value="1"/>
</dbReference>
<dbReference type="EnsemblMetazoa" id="RPRC008580-RA">
    <property type="protein sequence ID" value="RPRC008580-PA"/>
    <property type="gene ID" value="RPRC008580"/>
</dbReference>
<keyword evidence="4" id="KW-1185">Reference proteome</keyword>
<protein>
    <submittedName>
        <fullName evidence="3">Uncharacterized protein</fullName>
    </submittedName>
</protein>
<dbReference type="EMBL" id="ACPB03001558">
    <property type="status" value="NOT_ANNOTATED_CDS"/>
    <property type="molecule type" value="Genomic_DNA"/>
</dbReference>
<dbReference type="OMA" id="CGVCDSR"/>
<name>T1HX10_RHOPR</name>
<dbReference type="STRING" id="13249.T1HX10"/>
<dbReference type="VEuPathDB" id="VectorBase:RPRC008580"/>
<dbReference type="GO" id="GO:0005201">
    <property type="term" value="F:extracellular matrix structural constituent"/>
    <property type="evidence" value="ECO:0007669"/>
    <property type="project" value="TreeGrafter"/>
</dbReference>
<dbReference type="PROSITE" id="PS51117">
    <property type="entry name" value="LAMININ_NTER"/>
    <property type="match status" value="1"/>
</dbReference>
<sequence length="101" mass="11512">MDRVGAWRTDEVGLFPEPIDLGARAIIRANGTCGQDGPETFCRLRGGHQCGVCDSRSHDKRHPPEFALDHDSNTWWQSTSLYHGQHYQYITLDIDLKQVQM</sequence>
<dbReference type="PANTHER" id="PTHR10574:SF428">
    <property type="entry name" value="LAMININ SUBUNIT ALPHA-1-LIKE PROTEIN"/>
    <property type="match status" value="1"/>
</dbReference>
<dbReference type="AlphaFoldDB" id="T1HX10"/>
<dbReference type="Pfam" id="PF00055">
    <property type="entry name" value="Laminin_N"/>
    <property type="match status" value="1"/>
</dbReference>
<dbReference type="InterPro" id="IPR008211">
    <property type="entry name" value="Laminin_N"/>
</dbReference>
<dbReference type="GO" id="GO:0009888">
    <property type="term" value="P:tissue development"/>
    <property type="evidence" value="ECO:0007669"/>
    <property type="project" value="TreeGrafter"/>
</dbReference>
<dbReference type="GO" id="GO:0009887">
    <property type="term" value="P:animal organ morphogenesis"/>
    <property type="evidence" value="ECO:0007669"/>
    <property type="project" value="TreeGrafter"/>
</dbReference>
<dbReference type="GO" id="GO:0005604">
    <property type="term" value="C:basement membrane"/>
    <property type="evidence" value="ECO:0007669"/>
    <property type="project" value="TreeGrafter"/>
</dbReference>
<keyword evidence="2" id="KW-0424">Laminin EGF-like domain</keyword>
<evidence type="ECO:0000256" key="1">
    <source>
        <dbReference type="ARBA" id="ARBA00023157"/>
    </source>
</evidence>
<proteinExistence type="predicted"/>
<evidence type="ECO:0000313" key="4">
    <source>
        <dbReference type="Proteomes" id="UP000015103"/>
    </source>
</evidence>
<evidence type="ECO:0000256" key="2">
    <source>
        <dbReference type="ARBA" id="ARBA00023292"/>
    </source>
</evidence>
<keyword evidence="1" id="KW-1015">Disulfide bond</keyword>
<dbReference type="Gene3D" id="2.60.120.260">
    <property type="entry name" value="Galactose-binding domain-like"/>
    <property type="match status" value="1"/>
</dbReference>
<dbReference type="EMBL" id="ACPB03001559">
    <property type="status" value="NOT_ANNOTATED_CDS"/>
    <property type="molecule type" value="Genomic_DNA"/>
</dbReference>
<organism evidence="3 4">
    <name type="scientific">Rhodnius prolixus</name>
    <name type="common">Triatomid bug</name>
    <dbReference type="NCBI Taxonomy" id="13249"/>
    <lineage>
        <taxon>Eukaryota</taxon>
        <taxon>Metazoa</taxon>
        <taxon>Ecdysozoa</taxon>
        <taxon>Arthropoda</taxon>
        <taxon>Hexapoda</taxon>
        <taxon>Insecta</taxon>
        <taxon>Pterygota</taxon>
        <taxon>Neoptera</taxon>
        <taxon>Paraneoptera</taxon>
        <taxon>Hemiptera</taxon>
        <taxon>Heteroptera</taxon>
        <taxon>Panheteroptera</taxon>
        <taxon>Cimicomorpha</taxon>
        <taxon>Reduviidae</taxon>
        <taxon>Triatominae</taxon>
        <taxon>Rhodnius</taxon>
    </lineage>
</organism>
<dbReference type="InterPro" id="IPR008979">
    <property type="entry name" value="Galactose-bd-like_sf"/>
</dbReference>
<dbReference type="InParanoid" id="T1HX10"/>
<dbReference type="HOGENOM" id="CLU_135843_1_0_1"/>
<dbReference type="Proteomes" id="UP000015103">
    <property type="component" value="Unassembled WGS sequence"/>
</dbReference>
<reference evidence="3" key="1">
    <citation type="submission" date="2015-05" db="UniProtKB">
        <authorList>
            <consortium name="EnsemblMetazoa"/>
        </authorList>
    </citation>
    <scope>IDENTIFICATION</scope>
</reference>
<dbReference type="InterPro" id="IPR050440">
    <property type="entry name" value="Laminin/Netrin_ECM"/>
</dbReference>
<dbReference type="SUPFAM" id="SSF49785">
    <property type="entry name" value="Galactose-binding domain-like"/>
    <property type="match status" value="1"/>
</dbReference>
<evidence type="ECO:0000313" key="3">
    <source>
        <dbReference type="EnsemblMetazoa" id="RPRC008580-PA"/>
    </source>
</evidence>
<accession>T1HX10</accession>